<dbReference type="KEGG" id="cbw:RR42_m0833"/>
<reference evidence="1 2" key="1">
    <citation type="journal article" date="2015" name="Genome Announc.">
        <title>Complete Genome Sequence of Cupriavidus basilensis 4G11, Isolated from the Oak Ridge Field Research Center Site.</title>
        <authorList>
            <person name="Ray J."/>
            <person name="Waters R.J."/>
            <person name="Skerker J.M."/>
            <person name="Kuehl J.V."/>
            <person name="Price M.N."/>
            <person name="Huang J."/>
            <person name="Chakraborty R."/>
            <person name="Arkin A.P."/>
            <person name="Deutschbauer A."/>
        </authorList>
    </citation>
    <scope>NUCLEOTIDE SEQUENCE [LARGE SCALE GENOMIC DNA]</scope>
    <source>
        <strain evidence="1">4G11</strain>
    </source>
</reference>
<dbReference type="EMBL" id="CP010536">
    <property type="protein sequence ID" value="AJG18245.1"/>
    <property type="molecule type" value="Genomic_DNA"/>
</dbReference>
<dbReference type="STRING" id="68895.RR42_m0833"/>
<sequence length="40" mass="4524">MRTFVRRCRCLPAPARDGGLVSTRMHAESAAPRRRGIWQG</sequence>
<organism evidence="1 2">
    <name type="scientific">Cupriavidus basilensis</name>
    <dbReference type="NCBI Taxonomy" id="68895"/>
    <lineage>
        <taxon>Bacteria</taxon>
        <taxon>Pseudomonadati</taxon>
        <taxon>Pseudomonadota</taxon>
        <taxon>Betaproteobacteria</taxon>
        <taxon>Burkholderiales</taxon>
        <taxon>Burkholderiaceae</taxon>
        <taxon>Cupriavidus</taxon>
    </lineage>
</organism>
<proteinExistence type="predicted"/>
<evidence type="ECO:0000313" key="2">
    <source>
        <dbReference type="Proteomes" id="UP000031843"/>
    </source>
</evidence>
<keyword evidence="2" id="KW-1185">Reference proteome</keyword>
<evidence type="ECO:0000313" key="1">
    <source>
        <dbReference type="EMBL" id="AJG18245.1"/>
    </source>
</evidence>
<name>A0A0C4Y5I9_9BURK</name>
<dbReference type="AlphaFoldDB" id="A0A0C4Y5I9"/>
<protein>
    <submittedName>
        <fullName evidence="1">Uncharacterized protein</fullName>
    </submittedName>
</protein>
<accession>A0A0C4Y5I9</accession>
<gene>
    <name evidence="1" type="ORF">RR42_m0833</name>
</gene>
<dbReference type="Proteomes" id="UP000031843">
    <property type="component" value="Chromosome main"/>
</dbReference>